<comment type="catalytic activity">
    <reaction evidence="9">
        <text>L-threonyl-[protein] + ATP = O-phospho-L-threonyl-[protein] + ADP + H(+)</text>
        <dbReference type="Rhea" id="RHEA:46608"/>
        <dbReference type="Rhea" id="RHEA-COMP:11060"/>
        <dbReference type="Rhea" id="RHEA-COMP:11605"/>
        <dbReference type="ChEBI" id="CHEBI:15378"/>
        <dbReference type="ChEBI" id="CHEBI:30013"/>
        <dbReference type="ChEBI" id="CHEBI:30616"/>
        <dbReference type="ChEBI" id="CHEBI:61977"/>
        <dbReference type="ChEBI" id="CHEBI:456216"/>
        <dbReference type="EC" id="2.7.11.1"/>
    </reaction>
</comment>
<comment type="subcellular location">
    <subcellularLocation>
        <location evidence="1">Host cell</location>
    </subcellularLocation>
</comment>
<name>A0A9D3MZV4_9TELE</name>
<dbReference type="InterPro" id="IPR017441">
    <property type="entry name" value="Protein_kinase_ATP_BS"/>
</dbReference>
<dbReference type="EC" id="2.7.11.1" evidence="3"/>
<dbReference type="Gene3D" id="3.30.200.20">
    <property type="entry name" value="Phosphorylase Kinase, domain 1"/>
    <property type="match status" value="1"/>
</dbReference>
<proteinExistence type="inferred from homology"/>
<evidence type="ECO:0000256" key="10">
    <source>
        <dbReference type="ARBA" id="ARBA00048679"/>
    </source>
</evidence>
<evidence type="ECO:0000256" key="2">
    <source>
        <dbReference type="ARBA" id="ARBA00005505"/>
    </source>
</evidence>
<evidence type="ECO:0000256" key="4">
    <source>
        <dbReference type="ARBA" id="ARBA00022527"/>
    </source>
</evidence>
<keyword evidence="8 11" id="KW-0067">ATP-binding</keyword>
<keyword evidence="5" id="KW-0808">Transferase</keyword>
<evidence type="ECO:0000256" key="8">
    <source>
        <dbReference type="ARBA" id="ARBA00022840"/>
    </source>
</evidence>
<evidence type="ECO:0000256" key="6">
    <source>
        <dbReference type="ARBA" id="ARBA00022741"/>
    </source>
</evidence>
<dbReference type="PANTHER" id="PTHR22984">
    <property type="entry name" value="SERINE/THREONINE-PROTEIN KINASE PIM"/>
    <property type="match status" value="1"/>
</dbReference>
<evidence type="ECO:0000256" key="7">
    <source>
        <dbReference type="ARBA" id="ARBA00022777"/>
    </source>
</evidence>
<dbReference type="InterPro" id="IPR011009">
    <property type="entry name" value="Kinase-like_dom_sf"/>
</dbReference>
<dbReference type="GO" id="GO:0004674">
    <property type="term" value="F:protein serine/threonine kinase activity"/>
    <property type="evidence" value="ECO:0007669"/>
    <property type="project" value="UniProtKB-KW"/>
</dbReference>
<dbReference type="GO" id="GO:0005524">
    <property type="term" value="F:ATP binding"/>
    <property type="evidence" value="ECO:0007669"/>
    <property type="project" value="UniProtKB-UniRule"/>
</dbReference>
<dbReference type="PROSITE" id="PS00107">
    <property type="entry name" value="PROTEIN_KINASE_ATP"/>
    <property type="match status" value="1"/>
</dbReference>
<evidence type="ECO:0000256" key="3">
    <source>
        <dbReference type="ARBA" id="ARBA00012513"/>
    </source>
</evidence>
<comment type="caution">
    <text evidence="14">The sequence shown here is derived from an EMBL/GenBank/DDBJ whole genome shotgun (WGS) entry which is preliminary data.</text>
</comment>
<feature type="compositionally biased region" description="Acidic residues" evidence="12">
    <location>
        <begin position="294"/>
        <end position="303"/>
    </location>
</feature>
<organism evidence="14 15">
    <name type="scientific">Hemibagrus wyckioides</name>
    <dbReference type="NCBI Taxonomy" id="337641"/>
    <lineage>
        <taxon>Eukaryota</taxon>
        <taxon>Metazoa</taxon>
        <taxon>Chordata</taxon>
        <taxon>Craniata</taxon>
        <taxon>Vertebrata</taxon>
        <taxon>Euteleostomi</taxon>
        <taxon>Actinopterygii</taxon>
        <taxon>Neopterygii</taxon>
        <taxon>Teleostei</taxon>
        <taxon>Ostariophysi</taxon>
        <taxon>Siluriformes</taxon>
        <taxon>Bagridae</taxon>
        <taxon>Hemibagrus</taxon>
    </lineage>
</organism>
<evidence type="ECO:0000313" key="14">
    <source>
        <dbReference type="EMBL" id="KAG7313901.1"/>
    </source>
</evidence>
<keyword evidence="6 11" id="KW-0547">Nucleotide-binding</keyword>
<keyword evidence="7" id="KW-0418">Kinase</keyword>
<keyword evidence="15" id="KW-1185">Reference proteome</keyword>
<feature type="domain" description="Protein kinase" evidence="13">
    <location>
        <begin position="1"/>
        <end position="246"/>
    </location>
</feature>
<feature type="region of interest" description="Disordered" evidence="12">
    <location>
        <begin position="275"/>
        <end position="322"/>
    </location>
</feature>
<dbReference type="InterPro" id="IPR051138">
    <property type="entry name" value="PIM_Ser/Thr_kinase"/>
</dbReference>
<sequence length="435" mass="49025">MGDDLASRNLIYPADICYVVAKLELGSRRHFQLIRYDSVPFGLTVFVNPIMRTEIQRFRVSEIQELKHDPPNEPIPELQPPGPEQLAELEALLSSRYQLGDLLGNGCFGFVFKAVRIADNKKVAVKVVKKSGFTTTMKMPGETEELPSEDTPSKHFFGTIFLIPPECLFRGEYMGVPATIWGLGILLYHFLSGQIPFIDIEQDFSYGYLNALPDVSQECFQLLMWCLDLNPETRPTFELLARHEWFTGGSSGQSPVYYFRGVFFRMSGLNNALSPRPTSRIQSTESMQTSSYEPESEESEFEDMSPNQERPPQASVCRDQEKDHLYPITPITESDILGASRNMPISPVLSYYSMKSDQSMKEPLKFNQGSDAMKKIDPVSPAPTLGSVQSVQSMDPPHRFSGRESCTSLMMREHLRCSRSEALSLNLNAPQTLSL</sequence>
<dbReference type="InterPro" id="IPR000719">
    <property type="entry name" value="Prot_kinase_dom"/>
</dbReference>
<feature type="binding site" evidence="11">
    <location>
        <position position="130"/>
    </location>
    <ligand>
        <name>ATP</name>
        <dbReference type="ChEBI" id="CHEBI:30616"/>
    </ligand>
</feature>
<evidence type="ECO:0000313" key="15">
    <source>
        <dbReference type="Proteomes" id="UP000824219"/>
    </source>
</evidence>
<dbReference type="AlphaFoldDB" id="A0A9D3MZV4"/>
<evidence type="ECO:0000256" key="5">
    <source>
        <dbReference type="ARBA" id="ARBA00022679"/>
    </source>
</evidence>
<dbReference type="SMART" id="SM00220">
    <property type="entry name" value="S_TKc"/>
    <property type="match status" value="1"/>
</dbReference>
<dbReference type="PANTHER" id="PTHR22984:SF25">
    <property type="entry name" value="PROTEIN KINASE DOMAIN-CONTAINING PROTEIN"/>
    <property type="match status" value="1"/>
</dbReference>
<dbReference type="PROSITE" id="PS50011">
    <property type="entry name" value="PROTEIN_KINASE_DOM"/>
    <property type="match status" value="1"/>
</dbReference>
<evidence type="ECO:0000256" key="12">
    <source>
        <dbReference type="SAM" id="MobiDB-lite"/>
    </source>
</evidence>
<dbReference type="Proteomes" id="UP000824219">
    <property type="component" value="Linkage Group LG29"/>
</dbReference>
<evidence type="ECO:0000256" key="9">
    <source>
        <dbReference type="ARBA" id="ARBA00047899"/>
    </source>
</evidence>
<dbReference type="Gene3D" id="1.10.510.10">
    <property type="entry name" value="Transferase(Phosphotransferase) domain 1"/>
    <property type="match status" value="1"/>
</dbReference>
<dbReference type="EMBL" id="JAHKSW010000029">
    <property type="protein sequence ID" value="KAG7313901.1"/>
    <property type="molecule type" value="Genomic_DNA"/>
</dbReference>
<accession>A0A9D3MZV4</accession>
<evidence type="ECO:0000256" key="1">
    <source>
        <dbReference type="ARBA" id="ARBA00004340"/>
    </source>
</evidence>
<evidence type="ECO:0000256" key="11">
    <source>
        <dbReference type="PROSITE-ProRule" id="PRU10141"/>
    </source>
</evidence>
<dbReference type="SUPFAM" id="SSF56112">
    <property type="entry name" value="Protein kinase-like (PK-like)"/>
    <property type="match status" value="1"/>
</dbReference>
<dbReference type="GO" id="GO:0005737">
    <property type="term" value="C:cytoplasm"/>
    <property type="evidence" value="ECO:0007669"/>
    <property type="project" value="TreeGrafter"/>
</dbReference>
<evidence type="ECO:0000259" key="13">
    <source>
        <dbReference type="PROSITE" id="PS50011"/>
    </source>
</evidence>
<feature type="compositionally biased region" description="Polar residues" evidence="12">
    <location>
        <begin position="275"/>
        <end position="289"/>
    </location>
</feature>
<dbReference type="GO" id="GO:0043657">
    <property type="term" value="C:host cell"/>
    <property type="evidence" value="ECO:0007669"/>
    <property type="project" value="UniProtKB-SubCell"/>
</dbReference>
<gene>
    <name evidence="14" type="ORF">KOW79_022397</name>
</gene>
<comment type="catalytic activity">
    <reaction evidence="10">
        <text>L-seryl-[protein] + ATP = O-phospho-L-seryl-[protein] + ADP + H(+)</text>
        <dbReference type="Rhea" id="RHEA:17989"/>
        <dbReference type="Rhea" id="RHEA-COMP:9863"/>
        <dbReference type="Rhea" id="RHEA-COMP:11604"/>
        <dbReference type="ChEBI" id="CHEBI:15378"/>
        <dbReference type="ChEBI" id="CHEBI:29999"/>
        <dbReference type="ChEBI" id="CHEBI:30616"/>
        <dbReference type="ChEBI" id="CHEBI:83421"/>
        <dbReference type="ChEBI" id="CHEBI:456216"/>
        <dbReference type="EC" id="2.7.11.1"/>
    </reaction>
</comment>
<dbReference type="Pfam" id="PF00069">
    <property type="entry name" value="Pkinase"/>
    <property type="match status" value="1"/>
</dbReference>
<comment type="similarity">
    <text evidence="2">Belongs to the protein kinase superfamily. CAMK Ser/Thr protein kinase family. PIM subfamily.</text>
</comment>
<protein>
    <recommendedName>
        <fullName evidence="3">non-specific serine/threonine protein kinase</fullName>
        <ecNumber evidence="3">2.7.11.1</ecNumber>
    </recommendedName>
</protein>
<keyword evidence="4" id="KW-0723">Serine/threonine-protein kinase</keyword>
<reference evidence="14 15" key="1">
    <citation type="submission" date="2021-06" db="EMBL/GenBank/DDBJ databases">
        <title>Chromosome-level genome assembly of the red-tail catfish (Hemibagrus wyckioides).</title>
        <authorList>
            <person name="Shao F."/>
        </authorList>
    </citation>
    <scope>NUCLEOTIDE SEQUENCE [LARGE SCALE GENOMIC DNA]</scope>
    <source>
        <strain evidence="14">EC202008001</strain>
        <tissue evidence="14">Blood</tissue>
    </source>
</reference>